<dbReference type="SUPFAM" id="SSF53300">
    <property type="entry name" value="vWA-like"/>
    <property type="match status" value="1"/>
</dbReference>
<accession>A0ABQ6N2J0</accession>
<gene>
    <name evidence="2" type="ORF">TeGR_g12742</name>
</gene>
<dbReference type="Proteomes" id="UP001165060">
    <property type="component" value="Unassembled WGS sequence"/>
</dbReference>
<evidence type="ECO:0000256" key="1">
    <source>
        <dbReference type="SAM" id="MobiDB-lite"/>
    </source>
</evidence>
<evidence type="ECO:0000313" key="2">
    <source>
        <dbReference type="EMBL" id="GMI39017.1"/>
    </source>
</evidence>
<dbReference type="InterPro" id="IPR036465">
    <property type="entry name" value="vWFA_dom_sf"/>
</dbReference>
<organism evidence="2 3">
    <name type="scientific">Tetraparma gracilis</name>
    <dbReference type="NCBI Taxonomy" id="2962635"/>
    <lineage>
        <taxon>Eukaryota</taxon>
        <taxon>Sar</taxon>
        <taxon>Stramenopiles</taxon>
        <taxon>Ochrophyta</taxon>
        <taxon>Bolidophyceae</taxon>
        <taxon>Parmales</taxon>
        <taxon>Triparmaceae</taxon>
        <taxon>Tetraparma</taxon>
    </lineage>
</organism>
<keyword evidence="3" id="KW-1185">Reference proteome</keyword>
<evidence type="ECO:0008006" key="4">
    <source>
        <dbReference type="Google" id="ProtNLM"/>
    </source>
</evidence>
<proteinExistence type="predicted"/>
<dbReference type="EMBL" id="BRYB01003578">
    <property type="protein sequence ID" value="GMI39017.1"/>
    <property type="molecule type" value="Genomic_DNA"/>
</dbReference>
<comment type="caution">
    <text evidence="2">The sequence shown here is derived from an EMBL/GenBank/DDBJ whole genome shotgun (WGS) entry which is preliminary data.</text>
</comment>
<reference evidence="2 3" key="1">
    <citation type="journal article" date="2023" name="Commun. Biol.">
        <title>Genome analysis of Parmales, the sister group of diatoms, reveals the evolutionary specialization of diatoms from phago-mixotrophs to photoautotrophs.</title>
        <authorList>
            <person name="Ban H."/>
            <person name="Sato S."/>
            <person name="Yoshikawa S."/>
            <person name="Yamada K."/>
            <person name="Nakamura Y."/>
            <person name="Ichinomiya M."/>
            <person name="Sato N."/>
            <person name="Blanc-Mathieu R."/>
            <person name="Endo H."/>
            <person name="Kuwata A."/>
            <person name="Ogata H."/>
        </authorList>
    </citation>
    <scope>NUCLEOTIDE SEQUENCE [LARGE SCALE GENOMIC DNA]</scope>
</reference>
<sequence length="414" mass="46388">MNPNDPPMAYATAVPVNQDDYASKQQQPPPAPPQSYSRAPAPTAGPSTFQPPFLSEAPDLTQHDMNVLYEQHQFTRGLSTAVAKTTQDFCLRIWVVDNSGSMSTGDGTRMVQTNTGATKMISCSRWEEIKECVTYHASLARDVRAPTKFRMLNPTALSKSWMSMGTCDAGCQPNDIAFGGCYNTAFDNVFKVMQRSSPGGCTPLTRHLAEIHTEIMSMKADLEMSGRKVCIVLATDGLPSDNQGYTTEAAKSAFVNGLRAFVGLPIWVVIRLCTDEDDVCEFYNELDSQVELNFEVIDDFKGEAKEVHEHNPWLNYGIAMHRLREWGFHDKILDLLDERKLSKGELRSFVSFLMGLEAWDVPDPAIDFQEFCIWVKANQQNLRPVFNVLKCETQPWINIKKLKQCYDPAGCIIS</sequence>
<protein>
    <recommendedName>
        <fullName evidence="4">VWFA domain-containing protein</fullName>
    </recommendedName>
</protein>
<feature type="region of interest" description="Disordered" evidence="1">
    <location>
        <begin position="1"/>
        <end position="57"/>
    </location>
</feature>
<name>A0ABQ6N2J0_9STRA</name>
<evidence type="ECO:0000313" key="3">
    <source>
        <dbReference type="Proteomes" id="UP001165060"/>
    </source>
</evidence>